<keyword evidence="3" id="KW-1185">Reference proteome</keyword>
<name>A0A8B0SLF8_9GAMM</name>
<evidence type="ECO:0000313" key="2">
    <source>
        <dbReference type="EMBL" id="QTX12166.1"/>
    </source>
</evidence>
<evidence type="ECO:0000313" key="1">
    <source>
        <dbReference type="EMBL" id="MBO0612348.1"/>
    </source>
</evidence>
<dbReference type="AlphaFoldDB" id="A0A8B0SLF8"/>
<reference evidence="1 3" key="1">
    <citation type="submission" date="2021-03" db="EMBL/GenBank/DDBJ databases">
        <title>Draft genome and methylome analysis of Thiotrix fructosivoruns ATCC 49748.</title>
        <authorList>
            <person name="Fomenkov A."/>
            <person name="Grabovich M.Y."/>
            <person name="Roberts R.J."/>
        </authorList>
    </citation>
    <scope>NUCLEOTIDE SEQUENCE [LARGE SCALE GENOMIC DNA]</scope>
    <source>
        <strain evidence="1 3">ATCC 49748</strain>
    </source>
</reference>
<dbReference type="Proteomes" id="UP000664466">
    <property type="component" value="Unassembled WGS sequence"/>
</dbReference>
<accession>A0A8B0SLF8</accession>
<organism evidence="2">
    <name type="scientific">Thiothrix fructosivorans</name>
    <dbReference type="NCBI Taxonomy" id="111770"/>
    <lineage>
        <taxon>Bacteria</taxon>
        <taxon>Pseudomonadati</taxon>
        <taxon>Pseudomonadota</taxon>
        <taxon>Gammaproteobacteria</taxon>
        <taxon>Thiotrichales</taxon>
        <taxon>Thiotrichaceae</taxon>
        <taxon>Thiothrix</taxon>
    </lineage>
</organism>
<dbReference type="RefSeq" id="WP_207250041.1">
    <property type="nucleotide sequence ID" value="NZ_JAFMPM010000006.1"/>
</dbReference>
<sequence length="140" mass="16232">MTLEKLDNLVKIRQLKTEPFDQAEFDGMVASAKRRLQDAMLEALSEESRFSLAYGAAHALSLAAMRWHGYRSDNRYLVFQCLEYTANFDTQKWRVLDKCHKLRNLAEYEGQLDITPQLLQELISITRELFARVEASCKPT</sequence>
<evidence type="ECO:0000313" key="3">
    <source>
        <dbReference type="Proteomes" id="UP000664466"/>
    </source>
</evidence>
<reference evidence="2" key="2">
    <citation type="submission" date="2021-04" db="EMBL/GenBank/DDBJ databases">
        <title>Complete Genome and methylome analysis of Thiothrix fructosivorans ATCC 49748.</title>
        <authorList>
            <person name="Fomenkov A."/>
            <person name="Sun L."/>
            <person name="Vincze T."/>
            <person name="Grabovich M.Y."/>
            <person name="Roberts R.J."/>
        </authorList>
    </citation>
    <scope>NUCLEOTIDE SEQUENCE</scope>
    <source>
        <strain evidence="2">ATCC 49748</strain>
    </source>
</reference>
<dbReference type="EMBL" id="JAFMPM010000006">
    <property type="protein sequence ID" value="MBO0612348.1"/>
    <property type="molecule type" value="Genomic_DNA"/>
</dbReference>
<evidence type="ECO:0008006" key="4">
    <source>
        <dbReference type="Google" id="ProtNLM"/>
    </source>
</evidence>
<protein>
    <recommendedName>
        <fullName evidence="4">DUF86 domain-containing protein</fullName>
    </recommendedName>
</protein>
<gene>
    <name evidence="2" type="ORF">J1836_007530</name>
    <name evidence="1" type="ORF">J1836_05295</name>
</gene>
<dbReference type="EMBL" id="CP072748">
    <property type="protein sequence ID" value="QTX12166.1"/>
    <property type="molecule type" value="Genomic_DNA"/>
</dbReference>
<proteinExistence type="predicted"/>